<sequence>MLEARIKFYDIKKCGYYQRAAKAPLFGGLDDTLSKLSVWAKAHGRTLINTTTYEPDPDKDILNTYFCDWFKPAGGSDSVLVLWNEVQNDKGVIYGMNPNATPGERSMRATDFGDEPAIPGSPSYFWFIPNLNVFATVIFEHSMSGKQNLDFFIKGFMANKSPYRVFDPEDGNKVIGYSRSGAANADSSKTLSHFFATGRKQDELEQELLQNRNKIRKLIKRETLQYTSQDGRNWIERIFSDLTENTPEFDNNKRTISHELQFEPTDAQIRQIVNSYSERGPQSSIKNIGFVYNDQTKIMLSGKSITAKVELNVNRRANQIIRPQSLLAALTTRKTALLQALDEAPFEIEEAAEETAEA</sequence>
<keyword evidence="2" id="KW-1185">Reference proteome</keyword>
<dbReference type="RefSeq" id="WP_138233824.1">
    <property type="nucleotide sequence ID" value="NZ_CP185860.1"/>
</dbReference>
<protein>
    <submittedName>
        <fullName evidence="1">Uncharacterized protein</fullName>
    </submittedName>
</protein>
<dbReference type="Proteomes" id="UP000306791">
    <property type="component" value="Unassembled WGS sequence"/>
</dbReference>
<dbReference type="EMBL" id="VANI01000001">
    <property type="protein sequence ID" value="TLM79938.1"/>
    <property type="molecule type" value="Genomic_DNA"/>
</dbReference>
<comment type="caution">
    <text evidence="1">The sequence shown here is derived from an EMBL/GenBank/DDBJ whole genome shotgun (WGS) entry which is preliminary data.</text>
</comment>
<accession>A0ABY2UMV1</accession>
<organism evidence="1 2">
    <name type="scientific">Microbulbifer harenosus</name>
    <dbReference type="NCBI Taxonomy" id="2576840"/>
    <lineage>
        <taxon>Bacteria</taxon>
        <taxon>Pseudomonadati</taxon>
        <taxon>Pseudomonadota</taxon>
        <taxon>Gammaproteobacteria</taxon>
        <taxon>Cellvibrionales</taxon>
        <taxon>Microbulbiferaceae</taxon>
        <taxon>Microbulbifer</taxon>
    </lineage>
</organism>
<gene>
    <name evidence="1" type="ORF">FDY93_00745</name>
</gene>
<evidence type="ECO:0000313" key="2">
    <source>
        <dbReference type="Proteomes" id="UP000306791"/>
    </source>
</evidence>
<name>A0ABY2UMV1_9GAMM</name>
<evidence type="ECO:0000313" key="1">
    <source>
        <dbReference type="EMBL" id="TLM79938.1"/>
    </source>
</evidence>
<reference evidence="1 2" key="1">
    <citation type="submission" date="2019-05" db="EMBL/GenBank/DDBJ databases">
        <title>Microbulbifer harenosus sp. nov., an alginate-degrading bacterium isolated from coastal sand.</title>
        <authorList>
            <person name="Huang H."/>
            <person name="Mo K."/>
            <person name="Bao S."/>
        </authorList>
    </citation>
    <scope>NUCLEOTIDE SEQUENCE [LARGE SCALE GENOMIC DNA]</scope>
    <source>
        <strain evidence="1 2">HB161719</strain>
    </source>
</reference>
<proteinExistence type="predicted"/>